<dbReference type="SMART" id="SM00827">
    <property type="entry name" value="PKS_AT"/>
    <property type="match status" value="1"/>
</dbReference>
<dbReference type="InterPro" id="IPR052760">
    <property type="entry name" value="Mitochondrial_malonyltrans"/>
</dbReference>
<sequence length="371" mass="39214">MTQAGSLPWPPPPPHRTTMLSAFVTAPAPLLQGSPAPHSPGGQQRSAPPAANHGGGTWPFWLALAPLAASRRVQRRHRRARVVVLAAEGISCKTAFLFPGQGAQSVGMCKELTEECPAAKELFDQASGILGYDLLERCIDGPKDLLDTTAVSQPAIFVASMAAVEKMKQDLGEAAVEEATVAMGLSLGEYSALCFAGALDFEDGVRITKARGEAMQAAADAVDSVQIANFLCKGNYTVSGDKEACAKLVEIAKPEFKARMAMPLPVAGAFHTDFMAPAVDKLKEALAAANFKSPRIPVVSNVDAEAHSDPDEIREILAKQVTSPVMWEQQMRAMVAGGFEKGYELGPGKVVSGILKRIDKGAASAMTNFTV</sequence>
<feature type="domain" description="Malonyl-CoA:ACP transacylase (MAT)" evidence="2">
    <location>
        <begin position="97"/>
        <end position="368"/>
    </location>
</feature>
<evidence type="ECO:0000259" key="2">
    <source>
        <dbReference type="SMART" id="SM00827"/>
    </source>
</evidence>
<dbReference type="PANTHER" id="PTHR47170:SF2">
    <property type="entry name" value="MALONYL-COA:ACP TRANSACYLASE (MAT) DOMAIN-CONTAINING PROTEIN"/>
    <property type="match status" value="1"/>
</dbReference>
<proteinExistence type="predicted"/>
<accession>A0A1S6K8J8</accession>
<protein>
    <submittedName>
        <fullName evidence="3">Acyl carrier protein s-malonyltransacylase</fullName>
    </submittedName>
</protein>
<dbReference type="InterPro" id="IPR014043">
    <property type="entry name" value="Acyl_transferase_dom"/>
</dbReference>
<dbReference type="InterPro" id="IPR001227">
    <property type="entry name" value="Ac_transferase_dom_sf"/>
</dbReference>
<dbReference type="Gene3D" id="3.40.366.10">
    <property type="entry name" value="Malonyl-Coenzyme A Acyl Carrier Protein, domain 2"/>
    <property type="match status" value="2"/>
</dbReference>
<dbReference type="Pfam" id="PF00698">
    <property type="entry name" value="Acyl_transf_1"/>
    <property type="match status" value="1"/>
</dbReference>
<dbReference type="PANTHER" id="PTHR47170">
    <property type="entry name" value="MALONYL-COA ACP TRANSACYLASE, ACP-BINDING"/>
    <property type="match status" value="1"/>
</dbReference>
<dbReference type="InterPro" id="IPR016035">
    <property type="entry name" value="Acyl_Trfase/lysoPLipase"/>
</dbReference>
<name>A0A1S6K8J8_9DINO</name>
<dbReference type="GO" id="GO:0016740">
    <property type="term" value="F:transferase activity"/>
    <property type="evidence" value="ECO:0007669"/>
    <property type="project" value="InterPro"/>
</dbReference>
<dbReference type="EMBL" id="KX395874">
    <property type="protein sequence ID" value="AQS99292.1"/>
    <property type="molecule type" value="Transcribed_RNA"/>
</dbReference>
<dbReference type="InterPro" id="IPR016036">
    <property type="entry name" value="Malonyl_transacylase_ACP-bd"/>
</dbReference>
<feature type="region of interest" description="Disordered" evidence="1">
    <location>
        <begin position="29"/>
        <end position="52"/>
    </location>
</feature>
<evidence type="ECO:0000313" key="3">
    <source>
        <dbReference type="EMBL" id="AQS99292.1"/>
    </source>
</evidence>
<reference evidence="3" key="1">
    <citation type="journal article" date="2017" name="J. Eukaryot. Microbiol.">
        <title>Role of Modular Polyketide Synthases in the Production of Polyether Ladder Compounds in Ciguatoxin-producing Gambierdiscus polynesiensis and G.excentricus (Dinophyceae).</title>
        <authorList>
            <person name="Kohli G.S."/>
            <person name="Campbell K."/>
            <person name="John U."/>
            <person name="Smith K.F."/>
            <person name="Fraga S."/>
            <person name="Rhodes L.L."/>
            <person name="Murray S.A."/>
        </authorList>
    </citation>
    <scope>NUCLEOTIDE SEQUENCE</scope>
    <source>
        <strain evidence="3">Contig_39570</strain>
    </source>
</reference>
<dbReference type="SUPFAM" id="SSF52151">
    <property type="entry name" value="FabD/lysophospholipase-like"/>
    <property type="match status" value="1"/>
</dbReference>
<dbReference type="SUPFAM" id="SSF55048">
    <property type="entry name" value="Probable ACP-binding domain of malonyl-CoA ACP transacylase"/>
    <property type="match status" value="1"/>
</dbReference>
<dbReference type="AlphaFoldDB" id="A0A1S6K8J8"/>
<organism evidence="3">
    <name type="scientific">Gambierdiscus polynesiensis</name>
    <dbReference type="NCBI Taxonomy" id="439318"/>
    <lineage>
        <taxon>Eukaryota</taxon>
        <taxon>Sar</taxon>
        <taxon>Alveolata</taxon>
        <taxon>Dinophyceae</taxon>
        <taxon>Gonyaulacales</taxon>
        <taxon>Pyrocystaceae</taxon>
        <taxon>Gambierdiscus</taxon>
    </lineage>
</organism>
<evidence type="ECO:0000256" key="1">
    <source>
        <dbReference type="SAM" id="MobiDB-lite"/>
    </source>
</evidence>